<dbReference type="SUPFAM" id="SSF54593">
    <property type="entry name" value="Glyoxalase/Bleomycin resistance protein/Dihydroxybiphenyl dioxygenase"/>
    <property type="match status" value="1"/>
</dbReference>
<evidence type="ECO:0000259" key="1">
    <source>
        <dbReference type="PROSITE" id="PS51819"/>
    </source>
</evidence>
<dbReference type="InterPro" id="IPR029068">
    <property type="entry name" value="Glyas_Bleomycin-R_OHBP_Dase"/>
</dbReference>
<accession>A0ABS9KKP3</accession>
<dbReference type="EMBL" id="JAKLTR010000001">
    <property type="protein sequence ID" value="MCG2612897.1"/>
    <property type="molecule type" value="Genomic_DNA"/>
</dbReference>
<gene>
    <name evidence="2" type="ORF">LZZ85_01350</name>
</gene>
<feature type="domain" description="VOC" evidence="1">
    <location>
        <begin position="4"/>
        <end position="111"/>
    </location>
</feature>
<proteinExistence type="predicted"/>
<dbReference type="CDD" id="cd06587">
    <property type="entry name" value="VOC"/>
    <property type="match status" value="1"/>
</dbReference>
<dbReference type="InterPro" id="IPR037523">
    <property type="entry name" value="VOC_core"/>
</dbReference>
<dbReference type="Gene3D" id="3.10.180.10">
    <property type="entry name" value="2,3-Dihydroxybiphenyl 1,2-Dioxygenase, domain 1"/>
    <property type="match status" value="1"/>
</dbReference>
<protein>
    <submittedName>
        <fullName evidence="2">VOC family protein</fullName>
    </submittedName>
</protein>
<keyword evidence="3" id="KW-1185">Reference proteome</keyword>
<sequence>MKIKLHEVELGVSNPNASKDFYRSLPGMSMSVDQPALKVFHSGIPQLDLNFSTHLAQGEVMLSFICDDLESAMELLSNKNISYEGPVTSHLGMRSISFRDPGGYKVKINQASTDSPAWLKDLL</sequence>
<dbReference type="RefSeq" id="WP_237868124.1">
    <property type="nucleotide sequence ID" value="NZ_JAKLTR010000001.1"/>
</dbReference>
<evidence type="ECO:0000313" key="3">
    <source>
        <dbReference type="Proteomes" id="UP001165367"/>
    </source>
</evidence>
<reference evidence="2" key="1">
    <citation type="submission" date="2022-01" db="EMBL/GenBank/DDBJ databases">
        <authorList>
            <person name="Jo J.-H."/>
            <person name="Im W.-T."/>
        </authorList>
    </citation>
    <scope>NUCLEOTIDE SEQUENCE</scope>
    <source>
        <strain evidence="2">NA20</strain>
    </source>
</reference>
<organism evidence="2 3">
    <name type="scientific">Terrimonas ginsenosidimutans</name>
    <dbReference type="NCBI Taxonomy" id="2908004"/>
    <lineage>
        <taxon>Bacteria</taxon>
        <taxon>Pseudomonadati</taxon>
        <taxon>Bacteroidota</taxon>
        <taxon>Chitinophagia</taxon>
        <taxon>Chitinophagales</taxon>
        <taxon>Chitinophagaceae</taxon>
        <taxon>Terrimonas</taxon>
    </lineage>
</organism>
<dbReference type="Pfam" id="PF00903">
    <property type="entry name" value="Glyoxalase"/>
    <property type="match status" value="1"/>
</dbReference>
<dbReference type="Proteomes" id="UP001165367">
    <property type="component" value="Unassembled WGS sequence"/>
</dbReference>
<dbReference type="InterPro" id="IPR004360">
    <property type="entry name" value="Glyas_Fos-R_dOase_dom"/>
</dbReference>
<evidence type="ECO:0000313" key="2">
    <source>
        <dbReference type="EMBL" id="MCG2612897.1"/>
    </source>
</evidence>
<dbReference type="PROSITE" id="PS51819">
    <property type="entry name" value="VOC"/>
    <property type="match status" value="1"/>
</dbReference>
<comment type="caution">
    <text evidence="2">The sequence shown here is derived from an EMBL/GenBank/DDBJ whole genome shotgun (WGS) entry which is preliminary data.</text>
</comment>
<name>A0ABS9KKP3_9BACT</name>